<dbReference type="PIRSF" id="PIRSF500217">
    <property type="entry name" value="AlgI"/>
    <property type="match status" value="1"/>
</dbReference>
<dbReference type="GO" id="GO:0042121">
    <property type="term" value="P:alginic acid biosynthetic process"/>
    <property type="evidence" value="ECO:0007669"/>
    <property type="project" value="InterPro"/>
</dbReference>
<dbReference type="HOGENOM" id="CLU_025255_1_3_3"/>
<comment type="subcellular location">
    <subcellularLocation>
        <location evidence="1">Cell membrane</location>
        <topology evidence="1">Multi-pass membrane protein</topology>
    </subcellularLocation>
</comment>
<evidence type="ECO:0000256" key="3">
    <source>
        <dbReference type="ARBA" id="ARBA00022475"/>
    </source>
</evidence>
<evidence type="ECO:0000256" key="2">
    <source>
        <dbReference type="ARBA" id="ARBA00010323"/>
    </source>
</evidence>
<feature type="transmembrane region" description="Helical" evidence="8">
    <location>
        <begin position="64"/>
        <end position="89"/>
    </location>
</feature>
<feature type="transmembrane region" description="Helical" evidence="8">
    <location>
        <begin position="361"/>
        <end position="386"/>
    </location>
</feature>
<protein>
    <submittedName>
        <fullName evidence="9">Membrane bound O-acyl transferase, MBOAT</fullName>
    </submittedName>
</protein>
<organism evidence="9">
    <name type="scientific">Trichodesmium erythraeum (strain IMS101)</name>
    <dbReference type="NCBI Taxonomy" id="203124"/>
    <lineage>
        <taxon>Bacteria</taxon>
        <taxon>Bacillati</taxon>
        <taxon>Cyanobacteriota</taxon>
        <taxon>Cyanophyceae</taxon>
        <taxon>Oscillatoriophycideae</taxon>
        <taxon>Oscillatoriales</taxon>
        <taxon>Microcoleaceae</taxon>
        <taxon>Trichodesmium</taxon>
    </lineage>
</organism>
<feature type="transmembrane region" description="Helical" evidence="8">
    <location>
        <begin position="426"/>
        <end position="445"/>
    </location>
</feature>
<evidence type="ECO:0000256" key="5">
    <source>
        <dbReference type="ARBA" id="ARBA00022989"/>
    </source>
</evidence>
<feature type="transmembrane region" description="Helical" evidence="8">
    <location>
        <begin position="457"/>
        <end position="480"/>
    </location>
</feature>
<name>Q118S2_TRIEI</name>
<keyword evidence="7 9" id="KW-0808">Transferase</keyword>
<feature type="transmembrane region" description="Helical" evidence="8">
    <location>
        <begin position="109"/>
        <end position="127"/>
    </location>
</feature>
<feature type="transmembrane region" description="Helical" evidence="8">
    <location>
        <begin position="26"/>
        <end position="44"/>
    </location>
</feature>
<dbReference type="GO" id="GO:0016746">
    <property type="term" value="F:acyltransferase activity"/>
    <property type="evidence" value="ECO:0007669"/>
    <property type="project" value="UniProtKB-KW"/>
</dbReference>
<dbReference type="KEGG" id="ter:Tery_0554"/>
<keyword evidence="4 8" id="KW-0812">Transmembrane</keyword>
<keyword evidence="6 7" id="KW-0472">Membrane</keyword>
<proteinExistence type="inferred from homology"/>
<evidence type="ECO:0000256" key="7">
    <source>
        <dbReference type="PIRNR" id="PIRNR016636"/>
    </source>
</evidence>
<evidence type="ECO:0000256" key="8">
    <source>
        <dbReference type="SAM" id="Phobius"/>
    </source>
</evidence>
<evidence type="ECO:0000313" key="9">
    <source>
        <dbReference type="EMBL" id="ABG50002.1"/>
    </source>
</evidence>
<dbReference type="EMBL" id="CP000393">
    <property type="protein sequence ID" value="ABG50002.1"/>
    <property type="molecule type" value="Genomic_DNA"/>
</dbReference>
<feature type="transmembrane region" description="Helical" evidence="8">
    <location>
        <begin position="332"/>
        <end position="349"/>
    </location>
</feature>
<sequence>MPRQSWRVFILLIASLIFYATIQPQYIPLLFIITLLNFYLAQAIGEPKDWRIANTKWNRGRLLLLWLGIVSNILLLLSFKYIPFILNSIGIFYNQPLMLETAFSVKNNLIAPLGLSFFCFECLAYLIDIYRGAPAATSLLEFTSYKLFFPKLISGPITRYHYLQNQLGMTSKKDSQVSVKIPALKFPSLEQITEGIWLIATGAVKKALIADNLGIFVELSFSNLQRAGSGDLWLATVAYGLQLYLDFTAYVDIARGTAFLMGLSLPQNFDFPYFSTSISEFWRRWHTTLGNWLRNYLYFPLGGSRVGLFRTCLNLLILMLIAGIWHGASWGFIVWGILHGLALVIHRLVEAISKKINAEKIWESWLGILVSWLLTQSMVFGGWIFFRLPNLRDSMWVIYHWWGYDADVQFVDKVYLEAMGLERLQLVWLIGGVVMVMAINYWFHWGLKLQLNWQLKVLLVPVFFFFVWLLAPEGLPYIYFDF</sequence>
<dbReference type="PANTHER" id="PTHR13285">
    <property type="entry name" value="ACYLTRANSFERASE"/>
    <property type="match status" value="1"/>
</dbReference>
<dbReference type="Pfam" id="PF03062">
    <property type="entry name" value="MBOAT"/>
    <property type="match status" value="1"/>
</dbReference>
<dbReference type="InterPro" id="IPR024194">
    <property type="entry name" value="Ac/AlaTfrase_AlgI/DltB"/>
</dbReference>
<dbReference type="InterPro" id="IPR051085">
    <property type="entry name" value="MB_O-acyltransferase"/>
</dbReference>
<dbReference type="STRING" id="203124.Tery_0554"/>
<dbReference type="GO" id="GO:0005886">
    <property type="term" value="C:plasma membrane"/>
    <property type="evidence" value="ECO:0007669"/>
    <property type="project" value="UniProtKB-SubCell"/>
</dbReference>
<evidence type="ECO:0000256" key="6">
    <source>
        <dbReference type="ARBA" id="ARBA00023136"/>
    </source>
</evidence>
<evidence type="ECO:0000256" key="1">
    <source>
        <dbReference type="ARBA" id="ARBA00004651"/>
    </source>
</evidence>
<feature type="transmembrane region" description="Helical" evidence="8">
    <location>
        <begin position="307"/>
        <end position="326"/>
    </location>
</feature>
<keyword evidence="5 8" id="KW-1133">Transmembrane helix</keyword>
<feature type="transmembrane region" description="Helical" evidence="8">
    <location>
        <begin position="5"/>
        <end position="20"/>
    </location>
</feature>
<dbReference type="PANTHER" id="PTHR13285:SF18">
    <property type="entry name" value="PROTEIN-CYSTEINE N-PALMITOYLTRANSFERASE RASP"/>
    <property type="match status" value="1"/>
</dbReference>
<gene>
    <name evidence="9" type="ordered locus">Tery_0554</name>
</gene>
<reference evidence="9" key="1">
    <citation type="submission" date="2006-06" db="EMBL/GenBank/DDBJ databases">
        <title>Complete sequence of Trichodesmium erythraeum IMS101.</title>
        <authorList>
            <consortium name="US DOE Joint Genome Institute"/>
            <person name="Copeland A."/>
            <person name="Lucas S."/>
            <person name="Lapidus A."/>
            <person name="Barry K."/>
            <person name="Detter J.C."/>
            <person name="Glavina del Rio T."/>
            <person name="Hammon N."/>
            <person name="Israni S."/>
            <person name="Dalin E."/>
            <person name="Tice H."/>
            <person name="Pitluck S."/>
            <person name="Kiss H."/>
            <person name="Munk A.C."/>
            <person name="Brettin T."/>
            <person name="Bruce D."/>
            <person name="Han C."/>
            <person name="Tapia R."/>
            <person name="Gilna P."/>
            <person name="Schmutz J."/>
            <person name="Larimer F."/>
            <person name="Land M."/>
            <person name="Hauser L."/>
            <person name="Kyrpides N."/>
            <person name="Kim E."/>
            <person name="Richardson P."/>
        </authorList>
    </citation>
    <scope>NUCLEOTIDE SEQUENCE [LARGE SCALE GENOMIC DNA]</scope>
    <source>
        <strain evidence="9">IMS101</strain>
    </source>
</reference>
<keyword evidence="7" id="KW-0012">Acyltransferase</keyword>
<keyword evidence="3 7" id="KW-1003">Cell membrane</keyword>
<dbReference type="InterPro" id="IPR004299">
    <property type="entry name" value="MBOAT_fam"/>
</dbReference>
<dbReference type="PIRSF" id="PIRSF016636">
    <property type="entry name" value="AlgI_DltB"/>
    <property type="match status" value="1"/>
</dbReference>
<comment type="similarity">
    <text evidence="2 7">Belongs to the membrane-bound acyltransferase family.</text>
</comment>
<evidence type="ECO:0000256" key="4">
    <source>
        <dbReference type="ARBA" id="ARBA00022692"/>
    </source>
</evidence>
<dbReference type="eggNOG" id="COG1696">
    <property type="taxonomic scope" value="Bacteria"/>
</dbReference>
<dbReference type="InterPro" id="IPR028362">
    <property type="entry name" value="AlgI"/>
</dbReference>
<dbReference type="AlphaFoldDB" id="Q118S2"/>
<accession>Q118S2</accession>